<proteinExistence type="predicted"/>
<evidence type="ECO:0000313" key="2">
    <source>
        <dbReference type="EMBL" id="AMZ70941.1"/>
    </source>
</evidence>
<dbReference type="EMBL" id="CP015225">
    <property type="protein sequence ID" value="AMZ70941.1"/>
    <property type="molecule type" value="Genomic_DNA"/>
</dbReference>
<sequence length="188" mass="21175">MGILDRLFGGRFTLPPPEETTVSDAAIMRELHPYRSELKAFAQAILARMPENERTRLVRRVLRLYDSGQEPVSALVEGLLDTDRGQKLEHLALLGVDWKGFDGFEYLAPYLVSASGVKEAYTYRHEGTLSMPETLASFDQWLAAFDKRYLHLDSGGDEYVGFIADTDQVEAMIELARQAGVEVRLDSF</sequence>
<feature type="domain" description="DUF6630" evidence="1">
    <location>
        <begin position="90"/>
        <end position="185"/>
    </location>
</feature>
<dbReference type="InterPro" id="IPR046582">
    <property type="entry name" value="DUF6630"/>
</dbReference>
<gene>
    <name evidence="2" type="ORF">TK06_07440</name>
</gene>
<reference evidence="2 3" key="2">
    <citation type="journal article" date="2018" name="Nature">
        <title>Mutant phenotypes for thousands of bacterial genes of unknown function.</title>
        <authorList>
            <person name="Price M.N."/>
            <person name="Wetmore K.M."/>
            <person name="Waters R.J."/>
            <person name="Callaghan M."/>
            <person name="Ray J."/>
            <person name="Liu H."/>
            <person name="Kuehl J.V."/>
            <person name="Melnyk R.A."/>
            <person name="Lamson J.S."/>
            <person name="Suh Y."/>
            <person name="Carlson H.K."/>
            <person name="Esquivel Z."/>
            <person name="Sadeeshkumar H."/>
            <person name="Chakraborty R."/>
            <person name="Zane G.M."/>
            <person name="Rubin B.E."/>
            <person name="Wall J.D."/>
            <person name="Visel A."/>
            <person name="Bristow J."/>
            <person name="Blow M.J."/>
            <person name="Arkin A.P."/>
            <person name="Deutschbauer A.M."/>
        </authorList>
    </citation>
    <scope>NUCLEOTIDE SEQUENCE [LARGE SCALE GENOMIC DNA]</scope>
    <source>
        <strain evidence="2 3">FW300-N2E2</strain>
    </source>
</reference>
<dbReference type="RefSeq" id="WP_063321520.1">
    <property type="nucleotide sequence ID" value="NZ_CP015225.1"/>
</dbReference>
<reference evidence="3" key="1">
    <citation type="submission" date="2016-04" db="EMBL/GenBank/DDBJ databases">
        <authorList>
            <person name="Ray J."/>
            <person name="Price M."/>
            <person name="Deutschbauer A."/>
        </authorList>
    </citation>
    <scope>NUCLEOTIDE SEQUENCE [LARGE SCALE GENOMIC DNA]</scope>
    <source>
        <strain evidence="3">FW300-N2E2</strain>
    </source>
</reference>
<protein>
    <recommendedName>
        <fullName evidence="1">DUF6630 domain-containing protein</fullName>
    </recommendedName>
</protein>
<accession>A0A159ZWA4</accession>
<organism evidence="2 3">
    <name type="scientific">Pseudomonas fluorescens</name>
    <dbReference type="NCBI Taxonomy" id="294"/>
    <lineage>
        <taxon>Bacteria</taxon>
        <taxon>Pseudomonadati</taxon>
        <taxon>Pseudomonadota</taxon>
        <taxon>Gammaproteobacteria</taxon>
        <taxon>Pseudomonadales</taxon>
        <taxon>Pseudomonadaceae</taxon>
        <taxon>Pseudomonas</taxon>
    </lineage>
</organism>
<dbReference type="AlphaFoldDB" id="A0A159ZWA4"/>
<evidence type="ECO:0000259" key="1">
    <source>
        <dbReference type="Pfam" id="PF20335"/>
    </source>
</evidence>
<evidence type="ECO:0000313" key="3">
    <source>
        <dbReference type="Proteomes" id="UP000076083"/>
    </source>
</evidence>
<name>A0A159ZWA4_PSEFL</name>
<dbReference type="Proteomes" id="UP000076083">
    <property type="component" value="Chromosome"/>
</dbReference>
<dbReference type="Pfam" id="PF20335">
    <property type="entry name" value="DUF6630"/>
    <property type="match status" value="1"/>
</dbReference>